<comment type="caution">
    <text evidence="2">The sequence shown here is derived from an EMBL/GenBank/DDBJ whole genome shotgun (WGS) entry which is preliminary data.</text>
</comment>
<dbReference type="Pfam" id="PF08522">
    <property type="entry name" value="BT_3987-like_N"/>
    <property type="match status" value="1"/>
</dbReference>
<proteinExistence type="predicted"/>
<feature type="domain" description="BT-3987-like N-terminal" evidence="1">
    <location>
        <begin position="28"/>
        <end position="160"/>
    </location>
</feature>
<organism evidence="2">
    <name type="scientific">bioreactor metagenome</name>
    <dbReference type="NCBI Taxonomy" id="1076179"/>
    <lineage>
        <taxon>unclassified sequences</taxon>
        <taxon>metagenomes</taxon>
        <taxon>ecological metagenomes</taxon>
    </lineage>
</organism>
<gene>
    <name evidence="2" type="ORF">SDC9_47798</name>
</gene>
<protein>
    <recommendedName>
        <fullName evidence="1">BT-3987-like N-terminal domain-containing protein</fullName>
    </recommendedName>
</protein>
<dbReference type="EMBL" id="VSSQ01000804">
    <property type="protein sequence ID" value="MPM01558.1"/>
    <property type="molecule type" value="Genomic_DNA"/>
</dbReference>
<dbReference type="AlphaFoldDB" id="A0A644WDH6"/>
<name>A0A644WDH6_9ZZZZ</name>
<dbReference type="PROSITE" id="PS51257">
    <property type="entry name" value="PROKAR_LIPOPROTEIN"/>
    <property type="match status" value="1"/>
</dbReference>
<evidence type="ECO:0000259" key="1">
    <source>
        <dbReference type="Pfam" id="PF08522"/>
    </source>
</evidence>
<dbReference type="Gene3D" id="2.60.40.1740">
    <property type="entry name" value="hypothetical protein (bacova_03559)"/>
    <property type="match status" value="1"/>
</dbReference>
<sequence>MKRIIILLFLVQILTSCYEDYITDYDYNSVYFPIQYNVRTIVQGEKNYILMGVGLGGVRENNKNRIVDFRLAPEMLNSDTLLLMKTTAMNFVKTEMSYIDQFALLPTNIYSLSDNKFVIKKGSPNGTVKITIDTTLFFRDVDNLRPKYQLPVRITSADADTILTDKSFAIIGLKYENFLYGNYWHGGKSVVKDLNGNVLETIEYYTQIPSASVKDWELRSISPYSVVSDAVGSLSKTNKAEMKITLNGSVVKIESVNGGTYTIEEDGPSYYNQAKLLQDRKIFLNYKYQFDGKWYHATDTLTFRNRIRDGVNEWQDENPENYN</sequence>
<reference evidence="2" key="1">
    <citation type="submission" date="2019-08" db="EMBL/GenBank/DDBJ databases">
        <authorList>
            <person name="Kucharzyk K."/>
            <person name="Murdoch R.W."/>
            <person name="Higgins S."/>
            <person name="Loffler F."/>
        </authorList>
    </citation>
    <scope>NUCLEOTIDE SEQUENCE</scope>
</reference>
<accession>A0A644WDH6</accession>
<dbReference type="InterPro" id="IPR013728">
    <property type="entry name" value="BT_3987-like_N"/>
</dbReference>
<evidence type="ECO:0000313" key="2">
    <source>
        <dbReference type="EMBL" id="MPM01558.1"/>
    </source>
</evidence>